<dbReference type="Proteomes" id="UP001500443">
    <property type="component" value="Unassembled WGS sequence"/>
</dbReference>
<protein>
    <recommendedName>
        <fullName evidence="2">Helix-turn-helix domain-containing protein</fullName>
    </recommendedName>
</protein>
<dbReference type="InterPro" id="IPR041657">
    <property type="entry name" value="HTH_17"/>
</dbReference>
<sequence>MTAVEPPDDGAQARGLDAVPEVERPWSTPGPAAGTPPSSTAPTVNSRKGRGGRPRSADRERSAPDSADRLLTVGEVAAWLRVSQASVRNKYRLWGIPPQKVGRLLRFRARDVTRYLDKHYG</sequence>
<evidence type="ECO:0000256" key="1">
    <source>
        <dbReference type="SAM" id="MobiDB-lite"/>
    </source>
</evidence>
<feature type="domain" description="Helix-turn-helix" evidence="2">
    <location>
        <begin position="70"/>
        <end position="119"/>
    </location>
</feature>
<comment type="caution">
    <text evidence="3">The sequence shown here is derived from an EMBL/GenBank/DDBJ whole genome shotgun (WGS) entry which is preliminary data.</text>
</comment>
<feature type="compositionally biased region" description="Low complexity" evidence="1">
    <location>
        <begin position="27"/>
        <end position="43"/>
    </location>
</feature>
<proteinExistence type="predicted"/>
<feature type="region of interest" description="Disordered" evidence="1">
    <location>
        <begin position="1"/>
        <end position="68"/>
    </location>
</feature>
<reference evidence="4" key="1">
    <citation type="journal article" date="2019" name="Int. J. Syst. Evol. Microbiol.">
        <title>The Global Catalogue of Microorganisms (GCM) 10K type strain sequencing project: providing services to taxonomists for standard genome sequencing and annotation.</title>
        <authorList>
            <consortium name="The Broad Institute Genomics Platform"/>
            <consortium name="The Broad Institute Genome Sequencing Center for Infectious Disease"/>
            <person name="Wu L."/>
            <person name="Ma J."/>
        </authorList>
    </citation>
    <scope>NUCLEOTIDE SEQUENCE [LARGE SCALE GENOMIC DNA]</scope>
    <source>
        <strain evidence="4">JCM 15481</strain>
    </source>
</reference>
<name>A0ABP5J350_9ACTN</name>
<dbReference type="EMBL" id="BAAAPF010000008">
    <property type="protein sequence ID" value="GAA2110029.1"/>
    <property type="molecule type" value="Genomic_DNA"/>
</dbReference>
<evidence type="ECO:0000313" key="3">
    <source>
        <dbReference type="EMBL" id="GAA2110029.1"/>
    </source>
</evidence>
<dbReference type="InterPro" id="IPR009061">
    <property type="entry name" value="DNA-bd_dom_put_sf"/>
</dbReference>
<organism evidence="3 4">
    <name type="scientific">Streptomyces synnematoformans</name>
    <dbReference type="NCBI Taxonomy" id="415721"/>
    <lineage>
        <taxon>Bacteria</taxon>
        <taxon>Bacillati</taxon>
        <taxon>Actinomycetota</taxon>
        <taxon>Actinomycetes</taxon>
        <taxon>Kitasatosporales</taxon>
        <taxon>Streptomycetaceae</taxon>
        <taxon>Streptomyces</taxon>
    </lineage>
</organism>
<dbReference type="SUPFAM" id="SSF46955">
    <property type="entry name" value="Putative DNA-binding domain"/>
    <property type="match status" value="1"/>
</dbReference>
<feature type="compositionally biased region" description="Basic and acidic residues" evidence="1">
    <location>
        <begin position="55"/>
        <end position="68"/>
    </location>
</feature>
<accession>A0ABP5J350</accession>
<evidence type="ECO:0000259" key="2">
    <source>
        <dbReference type="Pfam" id="PF12728"/>
    </source>
</evidence>
<dbReference type="RefSeq" id="WP_344287679.1">
    <property type="nucleotide sequence ID" value="NZ_BAAAPF010000008.1"/>
</dbReference>
<evidence type="ECO:0000313" key="4">
    <source>
        <dbReference type="Proteomes" id="UP001500443"/>
    </source>
</evidence>
<keyword evidence="4" id="KW-1185">Reference proteome</keyword>
<gene>
    <name evidence="3" type="ORF">GCM10009802_06700</name>
</gene>
<dbReference type="Pfam" id="PF12728">
    <property type="entry name" value="HTH_17"/>
    <property type="match status" value="1"/>
</dbReference>